<feature type="compositionally biased region" description="Polar residues" evidence="6">
    <location>
        <begin position="867"/>
        <end position="880"/>
    </location>
</feature>
<feature type="domain" description="CBS" evidence="7">
    <location>
        <begin position="651"/>
        <end position="709"/>
    </location>
</feature>
<evidence type="ECO:0000256" key="2">
    <source>
        <dbReference type="ARBA" id="ARBA00022737"/>
    </source>
</evidence>
<feature type="compositionally biased region" description="Low complexity" evidence="6">
    <location>
        <begin position="173"/>
        <end position="202"/>
    </location>
</feature>
<dbReference type="InterPro" id="IPR046342">
    <property type="entry name" value="CBS_dom_sf"/>
</dbReference>
<evidence type="ECO:0000256" key="1">
    <source>
        <dbReference type="ARBA" id="ARBA00006750"/>
    </source>
</evidence>
<dbReference type="PANTHER" id="PTHR13780:SF35">
    <property type="entry name" value="LD22662P"/>
    <property type="match status" value="1"/>
</dbReference>
<dbReference type="CDD" id="cd04618">
    <property type="entry name" value="CBS_euAMPK_gamma-like_repeat1"/>
    <property type="match status" value="1"/>
</dbReference>
<dbReference type="InterPro" id="IPR000644">
    <property type="entry name" value="CBS_dom"/>
</dbReference>
<dbReference type="GO" id="GO:0031588">
    <property type="term" value="C:nucleotide-activated protein kinase complex"/>
    <property type="evidence" value="ECO:0007669"/>
    <property type="project" value="TreeGrafter"/>
</dbReference>
<feature type="compositionally biased region" description="Acidic residues" evidence="6">
    <location>
        <begin position="39"/>
        <end position="53"/>
    </location>
</feature>
<dbReference type="KEGG" id="btab:109040764"/>
<keyword evidence="9" id="KW-1185">Reference proteome</keyword>
<feature type="region of interest" description="Disordered" evidence="6">
    <location>
        <begin position="171"/>
        <end position="224"/>
    </location>
</feature>
<feature type="region of interest" description="Disordered" evidence="6">
    <location>
        <begin position="330"/>
        <end position="517"/>
    </location>
</feature>
<feature type="compositionally biased region" description="Low complexity" evidence="6">
    <location>
        <begin position="387"/>
        <end position="417"/>
    </location>
</feature>
<dbReference type="GO" id="GO:0019901">
    <property type="term" value="F:protein kinase binding"/>
    <property type="evidence" value="ECO:0007669"/>
    <property type="project" value="TreeGrafter"/>
</dbReference>
<dbReference type="PANTHER" id="PTHR13780">
    <property type="entry name" value="AMP-ACTIVATED PROTEIN KINASE, GAMMA REGULATORY SUBUNIT"/>
    <property type="match status" value="1"/>
</dbReference>
<evidence type="ECO:0000313" key="8">
    <source>
        <dbReference type="EMBL" id="CAH0772666.1"/>
    </source>
</evidence>
<feature type="region of interest" description="Disordered" evidence="6">
    <location>
        <begin position="94"/>
        <end position="154"/>
    </location>
</feature>
<feature type="region of interest" description="Disordered" evidence="6">
    <location>
        <begin position="1"/>
        <end position="56"/>
    </location>
</feature>
<sequence length="927" mass="103031">MDEAVIRKENETEEEDDDSEEETEEENGNNNDGVGEGRVEEEEDDDDDDDVDDLVSAINYNTINSLSALKEILGDSQESEPWFQHYFLRHCNRLPSRNQQYPDFPRRRLSECKEEDESVDERGDSPKTHTTGSLTPTNESTPTPTPTPTGTVTTIKTCGNHTFTVSACEKVSESTGTNASNTSSETTSTSATPNSSMPSTPMRSNQSDTPPLSPRVSRAASPHLDKKFFDSSLIEMKSQASSSSTIDNDSSEDIWVKRIDFDSFKKRELGPEDVDGRSSMTHYGGRRTRTGPWGIVQLTPYHTVHAPTYVPPPKTSAERRLSNDDILVSTASSRTSAQSPRRHPTIFDVFRPRSKSDATKTQNKKTGSNFISQMKNAVQNSLMSPGSSSRTSASSSASNSSNEASIESRSQSNSSEHSLSKQKRNTGHADHSKASGDSAGSRPRAGSDSTTLPRGPVSKMMDMFRHRSNSAVSESDKRRSKAAAALHITSQGIRRSSDADRRRSSLGTATAHRGSDASLDPHHAAILFRDSRGLPVADPFLEKVDLTDLEKDESQIFVKFFKFHKCYDLIPTSAKLVVFDTQLFVKKAFFALVYNGVRAAPLWDSQKQEFVGMLTITDFIKILQMYYTTSSKTIDELEEHKIDTWRVLQGQERTLVSIGPDCSLYDAIKTLIHNRIHRLPVIDPVTGNVLYILTHKRILRFLFLYIHDLPKPSYLFKTLRELKIGTFENVETVAEETSIILALKKFVERRVSALPMVDPQGRLVDIFAKFDVINLAAEKTYNNLDISLKKANEHRTEWFEGVQKCTLDETLLSIMEKIVRAEVHRLVVVDEEDKVIGILSLSDLLLFLVLRPCGETVDASSLRDQEAPTNVLASQNSTEETIPEEEVDQVSEASETSPPRSPSPTITTAAAQSPDTGWREVTVSGGE</sequence>
<accession>A0A9P0G5G0</accession>
<protein>
    <recommendedName>
        <fullName evidence="7">CBS domain-containing protein</fullName>
    </recommendedName>
</protein>
<evidence type="ECO:0000259" key="7">
    <source>
        <dbReference type="PROSITE" id="PS51371"/>
    </source>
</evidence>
<dbReference type="GO" id="GO:0005634">
    <property type="term" value="C:nucleus"/>
    <property type="evidence" value="ECO:0007669"/>
    <property type="project" value="TreeGrafter"/>
</dbReference>
<name>A0A9P0G5G0_BEMTA</name>
<comment type="subunit">
    <text evidence="4">AMPK is a heterotrimer of an alpha catalytic subunit (PRKAA1 or PRKAA2), a beta (PRKAB1 or PRKAB2) and a gamma non-catalytic subunits (PRKAG1, PRKAG2 or PRKAG3). Interacts with FNIP1 and FNIP2.</text>
</comment>
<feature type="compositionally biased region" description="Polar residues" evidence="6">
    <location>
        <begin position="359"/>
        <end position="386"/>
    </location>
</feature>
<organism evidence="8 9">
    <name type="scientific">Bemisia tabaci</name>
    <name type="common">Sweetpotato whitefly</name>
    <name type="synonym">Aleurodes tabaci</name>
    <dbReference type="NCBI Taxonomy" id="7038"/>
    <lineage>
        <taxon>Eukaryota</taxon>
        <taxon>Metazoa</taxon>
        <taxon>Ecdysozoa</taxon>
        <taxon>Arthropoda</taxon>
        <taxon>Hexapoda</taxon>
        <taxon>Insecta</taxon>
        <taxon>Pterygota</taxon>
        <taxon>Neoptera</taxon>
        <taxon>Paraneoptera</taxon>
        <taxon>Hemiptera</taxon>
        <taxon>Sternorrhyncha</taxon>
        <taxon>Aleyrodoidea</taxon>
        <taxon>Aleyrodidae</taxon>
        <taxon>Aleyrodinae</taxon>
        <taxon>Bemisia</taxon>
    </lineage>
</organism>
<gene>
    <name evidence="8" type="ORF">BEMITA_LOCUS9247</name>
</gene>
<keyword evidence="2" id="KW-0677">Repeat</keyword>
<feature type="compositionally biased region" description="Acidic residues" evidence="6">
    <location>
        <begin position="11"/>
        <end position="27"/>
    </location>
</feature>
<feature type="region of interest" description="Disordered" evidence="6">
    <location>
        <begin position="268"/>
        <end position="293"/>
    </location>
</feature>
<feature type="domain" description="CBS" evidence="7">
    <location>
        <begin position="724"/>
        <end position="786"/>
    </location>
</feature>
<dbReference type="SUPFAM" id="SSF54631">
    <property type="entry name" value="CBS-domain pair"/>
    <property type="match status" value="2"/>
</dbReference>
<dbReference type="CDD" id="cd04641">
    <property type="entry name" value="CBS_euAMPK_gamma-like_repeat2"/>
    <property type="match status" value="1"/>
</dbReference>
<feature type="compositionally biased region" description="Low complexity" evidence="6">
    <location>
        <begin position="891"/>
        <end position="914"/>
    </location>
</feature>
<dbReference type="PROSITE" id="PS51371">
    <property type="entry name" value="CBS"/>
    <property type="match status" value="4"/>
</dbReference>
<dbReference type="GO" id="GO:0005737">
    <property type="term" value="C:cytoplasm"/>
    <property type="evidence" value="ECO:0007669"/>
    <property type="project" value="TreeGrafter"/>
</dbReference>
<proteinExistence type="inferred from homology"/>
<feature type="compositionally biased region" description="Polar residues" evidence="6">
    <location>
        <begin position="330"/>
        <end position="339"/>
    </location>
</feature>
<evidence type="ECO:0000256" key="6">
    <source>
        <dbReference type="SAM" id="MobiDB-lite"/>
    </source>
</evidence>
<reference evidence="8" key="1">
    <citation type="submission" date="2021-12" db="EMBL/GenBank/DDBJ databases">
        <authorList>
            <person name="King R."/>
        </authorList>
    </citation>
    <scope>NUCLEOTIDE SEQUENCE</scope>
</reference>
<dbReference type="Gene3D" id="3.10.580.10">
    <property type="entry name" value="CBS-domain"/>
    <property type="match status" value="2"/>
</dbReference>
<feature type="compositionally biased region" description="Low complexity" evidence="6">
    <location>
        <begin position="135"/>
        <end position="154"/>
    </location>
</feature>
<evidence type="ECO:0000313" key="9">
    <source>
        <dbReference type="Proteomes" id="UP001152759"/>
    </source>
</evidence>
<comment type="similarity">
    <text evidence="1">Belongs to the 5'-AMP-activated protein kinase gamma subunit family.</text>
</comment>
<evidence type="ECO:0000256" key="4">
    <source>
        <dbReference type="ARBA" id="ARBA00025878"/>
    </source>
</evidence>
<keyword evidence="3 5" id="KW-0129">CBS domain</keyword>
<dbReference type="GO" id="GO:0019887">
    <property type="term" value="F:protein kinase regulator activity"/>
    <property type="evidence" value="ECO:0007669"/>
    <property type="project" value="TreeGrafter"/>
</dbReference>
<dbReference type="AlphaFoldDB" id="A0A9P0G5G0"/>
<feature type="domain" description="CBS" evidence="7">
    <location>
        <begin position="571"/>
        <end position="631"/>
    </location>
</feature>
<evidence type="ECO:0000256" key="5">
    <source>
        <dbReference type="PROSITE-ProRule" id="PRU00703"/>
    </source>
</evidence>
<dbReference type="Proteomes" id="UP001152759">
    <property type="component" value="Chromosome 5"/>
</dbReference>
<feature type="compositionally biased region" description="Basic and acidic residues" evidence="6">
    <location>
        <begin position="1"/>
        <end position="10"/>
    </location>
</feature>
<dbReference type="EMBL" id="OU963866">
    <property type="protein sequence ID" value="CAH0772666.1"/>
    <property type="molecule type" value="Genomic_DNA"/>
</dbReference>
<evidence type="ECO:0000256" key="3">
    <source>
        <dbReference type="ARBA" id="ARBA00023122"/>
    </source>
</evidence>
<dbReference type="Pfam" id="PF00571">
    <property type="entry name" value="CBS"/>
    <property type="match status" value="3"/>
</dbReference>
<dbReference type="GO" id="GO:0016208">
    <property type="term" value="F:AMP binding"/>
    <property type="evidence" value="ECO:0007669"/>
    <property type="project" value="TreeGrafter"/>
</dbReference>
<dbReference type="SMART" id="SM00116">
    <property type="entry name" value="CBS"/>
    <property type="match status" value="4"/>
</dbReference>
<dbReference type="InterPro" id="IPR050511">
    <property type="entry name" value="AMPK_gamma/SDS23_families"/>
</dbReference>
<feature type="domain" description="CBS" evidence="7">
    <location>
        <begin position="795"/>
        <end position="856"/>
    </location>
</feature>
<feature type="region of interest" description="Disordered" evidence="6">
    <location>
        <begin position="859"/>
        <end position="927"/>
    </location>
</feature>